<keyword evidence="5 13" id="KW-0436">Ligase</keyword>
<dbReference type="InterPro" id="IPR002319">
    <property type="entry name" value="Phenylalanyl-tRNA_Synthase"/>
</dbReference>
<feature type="binding site" evidence="13">
    <location>
        <position position="260"/>
    </location>
    <ligand>
        <name>Mg(2+)</name>
        <dbReference type="ChEBI" id="CHEBI:18420"/>
        <note>shared with beta subunit</note>
    </ligand>
</feature>
<evidence type="ECO:0000256" key="8">
    <source>
        <dbReference type="ARBA" id="ARBA00022840"/>
    </source>
</evidence>
<dbReference type="SUPFAM" id="SSF46589">
    <property type="entry name" value="tRNA-binding arm"/>
    <property type="match status" value="1"/>
</dbReference>
<dbReference type="GO" id="GO:0000287">
    <property type="term" value="F:magnesium ion binding"/>
    <property type="evidence" value="ECO:0007669"/>
    <property type="project" value="UniProtKB-UniRule"/>
</dbReference>
<keyword evidence="8 13" id="KW-0067">ATP-binding</keyword>
<evidence type="ECO:0000256" key="13">
    <source>
        <dbReference type="HAMAP-Rule" id="MF_00281"/>
    </source>
</evidence>
<keyword evidence="11 13" id="KW-0030">Aminoacyl-tRNA synthetase</keyword>
<dbReference type="PANTHER" id="PTHR11538:SF41">
    <property type="entry name" value="PHENYLALANINE--TRNA LIGASE, MITOCHONDRIAL"/>
    <property type="match status" value="1"/>
</dbReference>
<dbReference type="OrthoDB" id="9800719at2"/>
<evidence type="ECO:0000313" key="15">
    <source>
        <dbReference type="EMBL" id="AUF83468.1"/>
    </source>
</evidence>
<dbReference type="PROSITE" id="PS50862">
    <property type="entry name" value="AA_TRNA_LIGASE_II"/>
    <property type="match status" value="1"/>
</dbReference>
<accession>A0A2K9BYL9</accession>
<keyword evidence="4 13" id="KW-0963">Cytoplasm</keyword>
<dbReference type="Pfam" id="PF01409">
    <property type="entry name" value="tRNA-synt_2d"/>
    <property type="match status" value="1"/>
</dbReference>
<dbReference type="RefSeq" id="WP_027048174.1">
    <property type="nucleotide sequence ID" value="NZ_CP025257.1"/>
</dbReference>
<keyword evidence="9 13" id="KW-0460">Magnesium</keyword>
<evidence type="ECO:0000256" key="7">
    <source>
        <dbReference type="ARBA" id="ARBA00022741"/>
    </source>
</evidence>
<comment type="similarity">
    <text evidence="2 13">Belongs to the class-II aminoacyl-tRNA synthetase family. Phe-tRNA synthetase alpha subunit type 1 subfamily.</text>
</comment>
<keyword evidence="16" id="KW-1185">Reference proteome</keyword>
<dbReference type="GO" id="GO:0005737">
    <property type="term" value="C:cytoplasm"/>
    <property type="evidence" value="ECO:0007669"/>
    <property type="project" value="UniProtKB-SubCell"/>
</dbReference>
<keyword evidence="6 13" id="KW-0479">Metal-binding</keyword>
<evidence type="ECO:0000256" key="1">
    <source>
        <dbReference type="ARBA" id="ARBA00004496"/>
    </source>
</evidence>
<comment type="subunit">
    <text evidence="3 13">Tetramer of two alpha and two beta subunits.</text>
</comment>
<dbReference type="Gene3D" id="3.30.930.10">
    <property type="entry name" value="Bira Bifunctional Protein, Domain 2"/>
    <property type="match status" value="1"/>
</dbReference>
<evidence type="ECO:0000259" key="14">
    <source>
        <dbReference type="PROSITE" id="PS50862"/>
    </source>
</evidence>
<evidence type="ECO:0000256" key="11">
    <source>
        <dbReference type="ARBA" id="ARBA00023146"/>
    </source>
</evidence>
<gene>
    <name evidence="13" type="primary">pheS</name>
    <name evidence="15" type="ORF">CXP39_01475</name>
</gene>
<evidence type="ECO:0000256" key="4">
    <source>
        <dbReference type="ARBA" id="ARBA00022490"/>
    </source>
</evidence>
<evidence type="ECO:0000313" key="16">
    <source>
        <dbReference type="Proteomes" id="UP000233419"/>
    </source>
</evidence>
<dbReference type="AlphaFoldDB" id="A0A2K9BYL9"/>
<comment type="cofactor">
    <cofactor evidence="13">
        <name>Mg(2+)</name>
        <dbReference type="ChEBI" id="CHEBI:18420"/>
    </cofactor>
    <text evidence="13">Binds 2 magnesium ions per tetramer.</text>
</comment>
<dbReference type="PANTHER" id="PTHR11538">
    <property type="entry name" value="PHENYLALANYL-TRNA SYNTHETASE"/>
    <property type="match status" value="1"/>
</dbReference>
<comment type="catalytic activity">
    <reaction evidence="12 13">
        <text>tRNA(Phe) + L-phenylalanine + ATP = L-phenylalanyl-tRNA(Phe) + AMP + diphosphate + H(+)</text>
        <dbReference type="Rhea" id="RHEA:19413"/>
        <dbReference type="Rhea" id="RHEA-COMP:9668"/>
        <dbReference type="Rhea" id="RHEA-COMP:9699"/>
        <dbReference type="ChEBI" id="CHEBI:15378"/>
        <dbReference type="ChEBI" id="CHEBI:30616"/>
        <dbReference type="ChEBI" id="CHEBI:33019"/>
        <dbReference type="ChEBI" id="CHEBI:58095"/>
        <dbReference type="ChEBI" id="CHEBI:78442"/>
        <dbReference type="ChEBI" id="CHEBI:78531"/>
        <dbReference type="ChEBI" id="CHEBI:456215"/>
        <dbReference type="EC" id="6.1.1.20"/>
    </reaction>
</comment>
<dbReference type="InterPro" id="IPR004188">
    <property type="entry name" value="Phe-tRNA_ligase_II_N"/>
</dbReference>
<evidence type="ECO:0000256" key="3">
    <source>
        <dbReference type="ARBA" id="ARBA00011209"/>
    </source>
</evidence>
<dbReference type="EMBL" id="CP025257">
    <property type="protein sequence ID" value="AUF83468.1"/>
    <property type="molecule type" value="Genomic_DNA"/>
</dbReference>
<keyword evidence="7 13" id="KW-0547">Nucleotide-binding</keyword>
<evidence type="ECO:0000256" key="6">
    <source>
        <dbReference type="ARBA" id="ARBA00022723"/>
    </source>
</evidence>
<dbReference type="SUPFAM" id="SSF55681">
    <property type="entry name" value="Class II aaRS and biotin synthetases"/>
    <property type="match status" value="1"/>
</dbReference>
<dbReference type="InterPro" id="IPR045864">
    <property type="entry name" value="aa-tRNA-synth_II/BPL/LPL"/>
</dbReference>
<name>A0A2K9BYL9_9MOLU</name>
<evidence type="ECO:0000256" key="9">
    <source>
        <dbReference type="ARBA" id="ARBA00022842"/>
    </source>
</evidence>
<dbReference type="HAMAP" id="MF_00281">
    <property type="entry name" value="Phe_tRNA_synth_alpha1"/>
    <property type="match status" value="1"/>
</dbReference>
<protein>
    <recommendedName>
        <fullName evidence="13">Phenylalanine--tRNA ligase alpha subunit</fullName>
        <ecNumber evidence="13">6.1.1.20</ecNumber>
    </recommendedName>
    <alternativeName>
        <fullName evidence="13">Phenylalanyl-tRNA synthetase alpha subunit</fullName>
        <shortName evidence="13">PheRS</shortName>
    </alternativeName>
</protein>
<dbReference type="InterPro" id="IPR010978">
    <property type="entry name" value="tRNA-bd_arm"/>
</dbReference>
<organism evidence="15 16">
    <name type="scientific">Mesoplasma syrphidae</name>
    <dbReference type="NCBI Taxonomy" id="225999"/>
    <lineage>
        <taxon>Bacteria</taxon>
        <taxon>Bacillati</taxon>
        <taxon>Mycoplasmatota</taxon>
        <taxon>Mollicutes</taxon>
        <taxon>Entomoplasmatales</taxon>
        <taxon>Entomoplasmataceae</taxon>
        <taxon>Mesoplasma</taxon>
    </lineage>
</organism>
<reference evidence="15 16" key="1">
    <citation type="submission" date="2017-12" db="EMBL/GenBank/DDBJ databases">
        <title>Mesoplasma syrphidae YJS, Complete Genome.</title>
        <authorList>
            <person name="Knight T.F."/>
            <person name="Citino T."/>
            <person name="Rubinstein R."/>
            <person name="Neuschaefer Z."/>
        </authorList>
    </citation>
    <scope>NUCLEOTIDE SEQUENCE [LARGE SCALE GENOMIC DNA]</scope>
    <source>
        <strain evidence="15 16">YJS</strain>
    </source>
</reference>
<dbReference type="EC" id="6.1.1.20" evidence="13"/>
<dbReference type="GO" id="GO:0004826">
    <property type="term" value="F:phenylalanine-tRNA ligase activity"/>
    <property type="evidence" value="ECO:0007669"/>
    <property type="project" value="UniProtKB-UniRule"/>
</dbReference>
<sequence length="350" mass="39951">MINKLTIILNEFNDQLNSAKGLEELEEVKKQFSGKDSPLNDILKGMREASVEERQEIGKLANQVRVEITNKLNLRFEDFNRAVLNEKLKAEQIDVSLPGTNLDFGTKHPLNLVIEEISDIFTEIGFEMVDGTEVELDLFNFQNLNLPIGHPARDMQDTFYINDEVVMRTHCTNETARMFTQISKTNSKSKNLAAISYGNVYRRDDDDATHSHQFMQVDGFALGEKISFANLKWVLKYMCQRLFNESVNIRLRPSFFPFTEPSVEVDVSCFKCDGKGCALCKQSGWIEILGSGMINDQVMELNGLDPKTQSALAFGIGIERIAMLKFGINNIRNFYENNTKFLDQFKFYGE</sequence>
<dbReference type="Pfam" id="PF02912">
    <property type="entry name" value="Phe_tRNA-synt_N"/>
    <property type="match status" value="1"/>
</dbReference>
<evidence type="ECO:0000256" key="2">
    <source>
        <dbReference type="ARBA" id="ARBA00010207"/>
    </source>
</evidence>
<dbReference type="GO" id="GO:0000049">
    <property type="term" value="F:tRNA binding"/>
    <property type="evidence" value="ECO:0007669"/>
    <property type="project" value="InterPro"/>
</dbReference>
<dbReference type="GO" id="GO:0005524">
    <property type="term" value="F:ATP binding"/>
    <property type="evidence" value="ECO:0007669"/>
    <property type="project" value="UniProtKB-UniRule"/>
</dbReference>
<dbReference type="CDD" id="cd00496">
    <property type="entry name" value="PheRS_alpha_core"/>
    <property type="match status" value="1"/>
</dbReference>
<feature type="domain" description="Aminoacyl-transfer RNA synthetases class-II family profile" evidence="14">
    <location>
        <begin position="113"/>
        <end position="336"/>
    </location>
</feature>
<dbReference type="InterPro" id="IPR022911">
    <property type="entry name" value="Phe_tRNA_ligase_alpha1_bac"/>
</dbReference>
<evidence type="ECO:0000256" key="5">
    <source>
        <dbReference type="ARBA" id="ARBA00022598"/>
    </source>
</evidence>
<evidence type="ECO:0000256" key="10">
    <source>
        <dbReference type="ARBA" id="ARBA00022917"/>
    </source>
</evidence>
<proteinExistence type="inferred from homology"/>
<dbReference type="Proteomes" id="UP000233419">
    <property type="component" value="Chromosome"/>
</dbReference>
<evidence type="ECO:0000256" key="12">
    <source>
        <dbReference type="ARBA" id="ARBA00049255"/>
    </source>
</evidence>
<dbReference type="GO" id="GO:0006432">
    <property type="term" value="P:phenylalanyl-tRNA aminoacylation"/>
    <property type="evidence" value="ECO:0007669"/>
    <property type="project" value="UniProtKB-UniRule"/>
</dbReference>
<comment type="subcellular location">
    <subcellularLocation>
        <location evidence="1 13">Cytoplasm</location>
    </subcellularLocation>
</comment>
<dbReference type="KEGG" id="msyr:CXP39_01475"/>
<dbReference type="InterPro" id="IPR006195">
    <property type="entry name" value="aa-tRNA-synth_II"/>
</dbReference>
<keyword evidence="10 13" id="KW-0648">Protein biosynthesis</keyword>